<dbReference type="PROSITE" id="PS50822">
    <property type="entry name" value="PIWI"/>
    <property type="match status" value="1"/>
</dbReference>
<evidence type="ECO:0000259" key="1">
    <source>
        <dbReference type="PROSITE" id="PS50822"/>
    </source>
</evidence>
<dbReference type="InterPro" id="IPR036397">
    <property type="entry name" value="RNaseH_sf"/>
</dbReference>
<dbReference type="Gene3D" id="3.30.420.10">
    <property type="entry name" value="Ribonuclease H-like superfamily/Ribonuclease H"/>
    <property type="match status" value="1"/>
</dbReference>
<name>A0ABR2QLS8_9ROSI</name>
<dbReference type="EMBL" id="JBBPBN010000036">
    <property type="protein sequence ID" value="KAK9001636.1"/>
    <property type="molecule type" value="Genomic_DNA"/>
</dbReference>
<reference evidence="2 3" key="1">
    <citation type="journal article" date="2024" name="G3 (Bethesda)">
        <title>Genome assembly of Hibiscus sabdariffa L. provides insights into metabolisms of medicinal natural products.</title>
        <authorList>
            <person name="Kim T."/>
        </authorList>
    </citation>
    <scope>NUCLEOTIDE SEQUENCE [LARGE SCALE GENOMIC DNA]</scope>
    <source>
        <strain evidence="2">TK-2024</strain>
        <tissue evidence="2">Old leaves</tissue>
    </source>
</reference>
<evidence type="ECO:0000313" key="3">
    <source>
        <dbReference type="Proteomes" id="UP001396334"/>
    </source>
</evidence>
<dbReference type="PANTHER" id="PTHR22891">
    <property type="entry name" value="EUKARYOTIC TRANSLATION INITIATION FACTOR 2C"/>
    <property type="match status" value="1"/>
</dbReference>
<sequence>MHKSNLCYTYARYIKSVSTVPPAYYAHLAAFRVRYYVEEEMSNNGSAVSHFQPSFLLRSFSDQAIGHWLLLLVLLFPHFQENPQTAAGVSLLPSPVLHSDIKLAIRTG</sequence>
<feature type="domain" description="Piwi" evidence="1">
    <location>
        <begin position="1"/>
        <end position="38"/>
    </location>
</feature>
<keyword evidence="3" id="KW-1185">Reference proteome</keyword>
<dbReference type="Proteomes" id="UP001396334">
    <property type="component" value="Unassembled WGS sequence"/>
</dbReference>
<proteinExistence type="predicted"/>
<dbReference type="InterPro" id="IPR003165">
    <property type="entry name" value="Piwi"/>
</dbReference>
<protein>
    <recommendedName>
        <fullName evidence="1">Piwi domain-containing protein</fullName>
    </recommendedName>
</protein>
<comment type="caution">
    <text evidence="2">The sequence shown here is derived from an EMBL/GenBank/DDBJ whole genome shotgun (WGS) entry which is preliminary data.</text>
</comment>
<evidence type="ECO:0000313" key="2">
    <source>
        <dbReference type="EMBL" id="KAK9001636.1"/>
    </source>
</evidence>
<gene>
    <name evidence="2" type="ORF">V6N11_083416</name>
</gene>
<accession>A0ABR2QLS8</accession>
<organism evidence="2 3">
    <name type="scientific">Hibiscus sabdariffa</name>
    <name type="common">roselle</name>
    <dbReference type="NCBI Taxonomy" id="183260"/>
    <lineage>
        <taxon>Eukaryota</taxon>
        <taxon>Viridiplantae</taxon>
        <taxon>Streptophyta</taxon>
        <taxon>Embryophyta</taxon>
        <taxon>Tracheophyta</taxon>
        <taxon>Spermatophyta</taxon>
        <taxon>Magnoliopsida</taxon>
        <taxon>eudicotyledons</taxon>
        <taxon>Gunneridae</taxon>
        <taxon>Pentapetalae</taxon>
        <taxon>rosids</taxon>
        <taxon>malvids</taxon>
        <taxon>Malvales</taxon>
        <taxon>Malvaceae</taxon>
        <taxon>Malvoideae</taxon>
        <taxon>Hibiscus</taxon>
    </lineage>
</organism>